<keyword evidence="8 17" id="KW-0808">Transferase</keyword>
<evidence type="ECO:0000313" key="18">
    <source>
        <dbReference type="Proteomes" id="UP000035721"/>
    </source>
</evidence>
<dbReference type="GO" id="GO:0042802">
    <property type="term" value="F:identical protein binding"/>
    <property type="evidence" value="ECO:0007669"/>
    <property type="project" value="TreeGrafter"/>
</dbReference>
<dbReference type="GO" id="GO:0034386">
    <property type="term" value="F:4-aminobutyrate:2-oxoglutarate transaminase activity"/>
    <property type="evidence" value="ECO:0007669"/>
    <property type="project" value="UniProtKB-EC"/>
</dbReference>
<dbReference type="Gene3D" id="3.40.640.10">
    <property type="entry name" value="Type I PLP-dependent aspartate aminotransferase-like (Major domain)"/>
    <property type="match status" value="1"/>
</dbReference>
<dbReference type="GO" id="GO:0009448">
    <property type="term" value="P:gamma-aminobutyric acid metabolic process"/>
    <property type="evidence" value="ECO:0007669"/>
    <property type="project" value="InterPro"/>
</dbReference>
<organism evidence="17 18">
    <name type="scientific">Nostocoides japonicum T1-X7</name>
    <dbReference type="NCBI Taxonomy" id="1194083"/>
    <lineage>
        <taxon>Bacteria</taxon>
        <taxon>Bacillati</taxon>
        <taxon>Actinomycetota</taxon>
        <taxon>Actinomycetes</taxon>
        <taxon>Micrococcales</taxon>
        <taxon>Intrasporangiaceae</taxon>
        <taxon>Nostocoides</taxon>
    </lineage>
</organism>
<comment type="pathway">
    <text evidence="3">Amino-acid degradation; 4-aminobutanoate degradation.</text>
</comment>
<comment type="catalytic activity">
    <reaction evidence="1">
        <text>(S)-3-amino-2-methylpropanoate + 2-oxoglutarate = 2-methyl-3-oxopropanoate + L-glutamate</text>
        <dbReference type="Rhea" id="RHEA:13993"/>
        <dbReference type="ChEBI" id="CHEBI:16810"/>
        <dbReference type="ChEBI" id="CHEBI:29985"/>
        <dbReference type="ChEBI" id="CHEBI:57700"/>
        <dbReference type="ChEBI" id="CHEBI:58655"/>
        <dbReference type="EC" id="2.6.1.22"/>
    </reaction>
</comment>
<keyword evidence="7 17" id="KW-0032">Aminotransferase</keyword>
<dbReference type="InterPro" id="IPR050103">
    <property type="entry name" value="Class-III_PLP-dep_AT"/>
</dbReference>
<dbReference type="Pfam" id="PF00202">
    <property type="entry name" value="Aminotran_3"/>
    <property type="match status" value="1"/>
</dbReference>
<dbReference type="STRING" id="1194083.BN12_530018"/>
<accession>A0A077M6C5</accession>
<keyword evidence="9 16" id="KW-0663">Pyridoxal phosphate</keyword>
<evidence type="ECO:0000256" key="2">
    <source>
        <dbReference type="ARBA" id="ARBA00001933"/>
    </source>
</evidence>
<dbReference type="SUPFAM" id="SSF53383">
    <property type="entry name" value="PLP-dependent transferases"/>
    <property type="match status" value="1"/>
</dbReference>
<evidence type="ECO:0000256" key="7">
    <source>
        <dbReference type="ARBA" id="ARBA00022576"/>
    </source>
</evidence>
<dbReference type="Proteomes" id="UP000035721">
    <property type="component" value="Unassembled WGS sequence"/>
</dbReference>
<evidence type="ECO:0000256" key="9">
    <source>
        <dbReference type="ARBA" id="ARBA00022898"/>
    </source>
</evidence>
<evidence type="ECO:0000256" key="4">
    <source>
        <dbReference type="ARBA" id="ARBA00008954"/>
    </source>
</evidence>
<dbReference type="FunFam" id="3.40.640.10:FF:000013">
    <property type="entry name" value="4-aminobutyrate aminotransferase"/>
    <property type="match status" value="1"/>
</dbReference>
<dbReference type="Gene3D" id="3.90.1150.10">
    <property type="entry name" value="Aspartate Aminotransferase, domain 1"/>
    <property type="match status" value="1"/>
</dbReference>
<protein>
    <recommendedName>
        <fullName evidence="12">(S)-3-amino-2-methylpropionate transaminase</fullName>
        <ecNumber evidence="6">2.6.1.19</ecNumber>
        <ecNumber evidence="5">2.6.1.22</ecNumber>
    </recommendedName>
    <alternativeName>
        <fullName evidence="13">GABA aminotransferase</fullName>
    </alternativeName>
    <alternativeName>
        <fullName evidence="11">Gamma-amino-N-butyrate transaminase</fullName>
    </alternativeName>
    <alternativeName>
        <fullName evidence="15">Glutamate:succinic semialdehyde transaminase</fullName>
    </alternativeName>
    <alternativeName>
        <fullName evidence="10">L-AIBAT</fullName>
    </alternativeName>
</protein>
<dbReference type="EMBL" id="CAJB01000385">
    <property type="protein sequence ID" value="CCH79684.1"/>
    <property type="molecule type" value="Genomic_DNA"/>
</dbReference>
<gene>
    <name evidence="17" type="primary">gabT</name>
    <name evidence="17" type="ORF">BN12_530018</name>
</gene>
<dbReference type="InterPro" id="IPR015422">
    <property type="entry name" value="PyrdxlP-dep_Trfase_small"/>
</dbReference>
<dbReference type="PROSITE" id="PS00600">
    <property type="entry name" value="AA_TRANSFER_CLASS_3"/>
    <property type="match status" value="1"/>
</dbReference>
<sequence length="451" mass="46885">MTTTLDTLIDVPQQRLLRTAVPGPRSRELHGRRASAVADGFGVVLPVFVERAAGAVIVDVDGNQLIDLASGIAVTSVGASHPRVAEAVAAQARAATHTCFMVTEYDGFVEVCEALTRLAPGSHAKKAALFTTGAEAVENAVKIARSATGRQAVVTLGHAYHGRTLLTMAMTAKNTPYKDGFGPFAPEVYRAPSPYAYRWPTGPENAATEAFEALTELVTKQLGAHNVAAIVVEPVQGEGGFIPMPAGYLASVAAFAKEHGILFVADEIQSGMGRTGAMFAVEHDGVVPDLMTVAKALAGGMPLSAVVGRAEIMDAVAPGGLGGTYAGNPVACAAALAAIGVIEDEDLVGRARHIESVARPRLESLRGPSSPVGDVRGRGAMLAMEIVRPGTREPEPLTTKAIAQACHAEGVLVLTCGTFDNVIRLLPPLVISDRLLTDALDVVERAVRSVA</sequence>
<evidence type="ECO:0000256" key="13">
    <source>
        <dbReference type="ARBA" id="ARBA00031787"/>
    </source>
</evidence>
<dbReference type="InterPro" id="IPR005814">
    <property type="entry name" value="Aminotrans_3"/>
</dbReference>
<evidence type="ECO:0000256" key="14">
    <source>
        <dbReference type="ARBA" id="ARBA00048021"/>
    </source>
</evidence>
<evidence type="ECO:0000256" key="1">
    <source>
        <dbReference type="ARBA" id="ARBA00001750"/>
    </source>
</evidence>
<evidence type="ECO:0000256" key="8">
    <source>
        <dbReference type="ARBA" id="ARBA00022679"/>
    </source>
</evidence>
<dbReference type="AlphaFoldDB" id="A0A077M6C5"/>
<evidence type="ECO:0000256" key="3">
    <source>
        <dbReference type="ARBA" id="ARBA00005176"/>
    </source>
</evidence>
<comment type="catalytic activity">
    <reaction evidence="14">
        <text>4-aminobutanoate + 2-oxoglutarate = succinate semialdehyde + L-glutamate</text>
        <dbReference type="Rhea" id="RHEA:23352"/>
        <dbReference type="ChEBI" id="CHEBI:16810"/>
        <dbReference type="ChEBI" id="CHEBI:29985"/>
        <dbReference type="ChEBI" id="CHEBI:57706"/>
        <dbReference type="ChEBI" id="CHEBI:59888"/>
        <dbReference type="EC" id="2.6.1.19"/>
    </reaction>
</comment>
<comment type="caution">
    <text evidence="17">The sequence shown here is derived from an EMBL/GenBank/DDBJ whole genome shotgun (WGS) entry which is preliminary data.</text>
</comment>
<comment type="similarity">
    <text evidence="4 16">Belongs to the class-III pyridoxal-phosphate-dependent aminotransferase family.</text>
</comment>
<dbReference type="GO" id="GO:0030170">
    <property type="term" value="F:pyridoxal phosphate binding"/>
    <property type="evidence" value="ECO:0007669"/>
    <property type="project" value="InterPro"/>
</dbReference>
<dbReference type="InterPro" id="IPR004632">
    <property type="entry name" value="4NH2But_aminotransferase_bac"/>
</dbReference>
<dbReference type="RefSeq" id="WP_048551603.1">
    <property type="nucleotide sequence ID" value="NZ_HF570958.1"/>
</dbReference>
<evidence type="ECO:0000256" key="12">
    <source>
        <dbReference type="ARBA" id="ARBA00030857"/>
    </source>
</evidence>
<dbReference type="PIRSF" id="PIRSF000521">
    <property type="entry name" value="Transaminase_4ab_Lys_Orn"/>
    <property type="match status" value="1"/>
</dbReference>
<dbReference type="NCBIfam" id="NF004714">
    <property type="entry name" value="PRK06058.1"/>
    <property type="match status" value="1"/>
</dbReference>
<name>A0A077M6C5_9MICO</name>
<dbReference type="EC" id="2.6.1.22" evidence="5"/>
<evidence type="ECO:0000256" key="5">
    <source>
        <dbReference type="ARBA" id="ARBA00012876"/>
    </source>
</evidence>
<dbReference type="EC" id="2.6.1.19" evidence="6"/>
<evidence type="ECO:0000256" key="16">
    <source>
        <dbReference type="RuleBase" id="RU003560"/>
    </source>
</evidence>
<evidence type="ECO:0000256" key="10">
    <source>
        <dbReference type="ARBA" id="ARBA00029760"/>
    </source>
</evidence>
<dbReference type="InterPro" id="IPR015421">
    <property type="entry name" value="PyrdxlP-dep_Trfase_major"/>
</dbReference>
<dbReference type="NCBIfam" id="TIGR00700">
    <property type="entry name" value="GABAtrnsam"/>
    <property type="match status" value="1"/>
</dbReference>
<dbReference type="InterPro" id="IPR015424">
    <property type="entry name" value="PyrdxlP-dep_Trfase"/>
</dbReference>
<dbReference type="PANTHER" id="PTHR11986">
    <property type="entry name" value="AMINOTRANSFERASE CLASS III"/>
    <property type="match status" value="1"/>
</dbReference>
<evidence type="ECO:0000256" key="15">
    <source>
        <dbReference type="ARBA" id="ARBA00050054"/>
    </source>
</evidence>
<evidence type="ECO:0000256" key="6">
    <source>
        <dbReference type="ARBA" id="ARBA00012912"/>
    </source>
</evidence>
<dbReference type="OrthoDB" id="9801052at2"/>
<comment type="cofactor">
    <cofactor evidence="2">
        <name>pyridoxal 5'-phosphate</name>
        <dbReference type="ChEBI" id="CHEBI:597326"/>
    </cofactor>
</comment>
<keyword evidence="18" id="KW-1185">Reference proteome</keyword>
<dbReference type="InterPro" id="IPR049704">
    <property type="entry name" value="Aminotrans_3_PPA_site"/>
</dbReference>
<evidence type="ECO:0000313" key="17">
    <source>
        <dbReference type="EMBL" id="CCH79684.1"/>
    </source>
</evidence>
<dbReference type="CDD" id="cd00610">
    <property type="entry name" value="OAT_like"/>
    <property type="match status" value="1"/>
</dbReference>
<reference evidence="17 18" key="1">
    <citation type="journal article" date="2013" name="ISME J.">
        <title>A metabolic model for members of the genus Tetrasphaera involved in enhanced biological phosphorus removal.</title>
        <authorList>
            <person name="Kristiansen R."/>
            <person name="Nguyen H.T.T."/>
            <person name="Saunders A.M."/>
            <person name="Nielsen J.L."/>
            <person name="Wimmer R."/>
            <person name="Le V.Q."/>
            <person name="McIlroy S.J."/>
            <person name="Petrovski S."/>
            <person name="Seviour R.J."/>
            <person name="Calteau A."/>
            <person name="Nielsen K.L."/>
            <person name="Nielsen P.H."/>
        </authorList>
    </citation>
    <scope>NUCLEOTIDE SEQUENCE [LARGE SCALE GENOMIC DNA]</scope>
    <source>
        <strain evidence="17 18">T1-X7</strain>
    </source>
</reference>
<evidence type="ECO:0000256" key="11">
    <source>
        <dbReference type="ARBA" id="ARBA00030204"/>
    </source>
</evidence>
<proteinExistence type="inferred from homology"/>
<dbReference type="PANTHER" id="PTHR11986:SF79">
    <property type="entry name" value="ACETYLORNITHINE AMINOTRANSFERASE, MITOCHONDRIAL"/>
    <property type="match status" value="1"/>
</dbReference>
<dbReference type="GO" id="GO:0047298">
    <property type="term" value="F:(S)-3-amino-2-methylpropionate transaminase activity"/>
    <property type="evidence" value="ECO:0007669"/>
    <property type="project" value="UniProtKB-EC"/>
</dbReference>